<dbReference type="AlphaFoldDB" id="A0A1C5HQ40"/>
<name>A0A1C5HQ40_9ACTN</name>
<evidence type="ECO:0000256" key="2">
    <source>
        <dbReference type="HAMAP-Rule" id="MF_00612"/>
    </source>
</evidence>
<feature type="domain" description="YchJ-like middle NTF2-like" evidence="3">
    <location>
        <begin position="42"/>
        <end position="136"/>
    </location>
</feature>
<dbReference type="InterPro" id="IPR023006">
    <property type="entry name" value="YchJ-like"/>
</dbReference>
<dbReference type="EMBL" id="LT607750">
    <property type="protein sequence ID" value="SCG48102.1"/>
    <property type="molecule type" value="Genomic_DNA"/>
</dbReference>
<organism evidence="4 5">
    <name type="scientific">Micromonospora echinaurantiaca</name>
    <dbReference type="NCBI Taxonomy" id="47857"/>
    <lineage>
        <taxon>Bacteria</taxon>
        <taxon>Bacillati</taxon>
        <taxon>Actinomycetota</taxon>
        <taxon>Actinomycetes</taxon>
        <taxon>Micromonosporales</taxon>
        <taxon>Micromonosporaceae</taxon>
        <taxon>Micromonospora</taxon>
    </lineage>
</organism>
<accession>A0A1C5HQ40</accession>
<sequence>MPPPDARRTAAPDPAGPCPCGSGAAYVDCCGPLHRGAAAATTAEALMRSRFSAFALGDAGYLLRSWHSSTRPARLALDPGQRWLRLDVVDTDRGGLFDTTGTVEFRAHYRHGGRSGTLAERSRFVREDGRWVYLDALPE</sequence>
<proteinExistence type="inferred from homology"/>
<evidence type="ECO:0000256" key="1">
    <source>
        <dbReference type="ARBA" id="ARBA00010839"/>
    </source>
</evidence>
<dbReference type="HAMAP" id="MF_00612">
    <property type="entry name" value="UPF0225"/>
    <property type="match status" value="1"/>
</dbReference>
<dbReference type="Gene3D" id="3.10.450.50">
    <property type="match status" value="1"/>
</dbReference>
<dbReference type="Pfam" id="PF02810">
    <property type="entry name" value="SEC-C"/>
    <property type="match status" value="1"/>
</dbReference>
<evidence type="ECO:0000313" key="5">
    <source>
        <dbReference type="Proteomes" id="UP000198217"/>
    </source>
</evidence>
<dbReference type="RefSeq" id="WP_088993554.1">
    <property type="nucleotide sequence ID" value="NZ_LT607750.1"/>
</dbReference>
<dbReference type="Proteomes" id="UP000198217">
    <property type="component" value="Chromosome I"/>
</dbReference>
<gene>
    <name evidence="4" type="ORF">GA0070609_2021</name>
</gene>
<reference evidence="4 5" key="1">
    <citation type="submission" date="2016-06" db="EMBL/GenBank/DDBJ databases">
        <authorList>
            <person name="Kjaerup R.B."/>
            <person name="Dalgaard T.S."/>
            <person name="Juul-Madsen H.R."/>
        </authorList>
    </citation>
    <scope>NUCLEOTIDE SEQUENCE [LARGE SCALE GENOMIC DNA]</scope>
    <source>
        <strain evidence="4 5">DSM 43904</strain>
    </source>
</reference>
<dbReference type="InterPro" id="IPR048469">
    <property type="entry name" value="YchJ-like_M"/>
</dbReference>
<keyword evidence="5" id="KW-1185">Reference proteome</keyword>
<dbReference type="Pfam" id="PF17775">
    <property type="entry name" value="YchJ_M-like"/>
    <property type="match status" value="1"/>
</dbReference>
<comment type="similarity">
    <text evidence="1 2">Belongs to the UPF0225 family.</text>
</comment>
<dbReference type="PANTHER" id="PTHR33747:SF1">
    <property type="entry name" value="ADENYLATE CYCLASE-ASSOCIATED CAP C-TERMINAL DOMAIN-CONTAINING PROTEIN"/>
    <property type="match status" value="1"/>
</dbReference>
<dbReference type="InterPro" id="IPR032710">
    <property type="entry name" value="NTF2-like_dom_sf"/>
</dbReference>
<evidence type="ECO:0000259" key="3">
    <source>
        <dbReference type="Pfam" id="PF17775"/>
    </source>
</evidence>
<protein>
    <recommendedName>
        <fullName evidence="2">UPF0225 protein GA0070609_2021</fullName>
    </recommendedName>
</protein>
<dbReference type="PANTHER" id="PTHR33747">
    <property type="entry name" value="UPF0225 PROTEIN SCO1677"/>
    <property type="match status" value="1"/>
</dbReference>
<evidence type="ECO:0000313" key="4">
    <source>
        <dbReference type="EMBL" id="SCG48102.1"/>
    </source>
</evidence>
<dbReference type="SUPFAM" id="SSF103642">
    <property type="entry name" value="Sec-C motif"/>
    <property type="match status" value="1"/>
</dbReference>
<dbReference type="InterPro" id="IPR004027">
    <property type="entry name" value="SEC_C_motif"/>
</dbReference>
<dbReference type="SUPFAM" id="SSF54427">
    <property type="entry name" value="NTF2-like"/>
    <property type="match status" value="1"/>
</dbReference>